<dbReference type="AlphaFoldDB" id="A0A077PBA9"/>
<protein>
    <submittedName>
        <fullName evidence="1">Uncharacterized protein</fullName>
    </submittedName>
</protein>
<sequence length="136" mass="15803">MAWSSITRIINRVTNDIVIVVGEKDNQSYVLQNSETGDFNIPVPWVGRTEESSKCIRLSIDNNNENDKADTIWIFQDYYSDNATIMYCVGDEFHYKHEVLTREVEGFNKGGGNKVLRIVRNIKNGKDEYEYKLRMI</sequence>
<proteinExistence type="predicted"/>
<name>A0A077PBA9_XENBV</name>
<dbReference type="OrthoDB" id="6445973at2"/>
<evidence type="ECO:0000313" key="2">
    <source>
        <dbReference type="Proteomes" id="UP000028500"/>
    </source>
</evidence>
<dbReference type="EMBL" id="CBSY010000264">
    <property type="protein sequence ID" value="CDH21755.1"/>
    <property type="molecule type" value="Genomic_DNA"/>
</dbReference>
<dbReference type="Proteomes" id="UP000028500">
    <property type="component" value="Unassembled WGS sequence"/>
</dbReference>
<keyword evidence="2" id="KW-1185">Reference proteome</keyword>
<dbReference type="RefSeq" id="WP_038244569.1">
    <property type="nucleotide sequence ID" value="NZ_CAWLZI010000070.1"/>
</dbReference>
<accession>A0A077PBA9</accession>
<reference evidence="1" key="1">
    <citation type="submission" date="2013-07" db="EMBL/GenBank/DDBJ databases">
        <title>Sub-species coevolution in mutualistic symbiosis.</title>
        <authorList>
            <person name="Murfin K."/>
            <person name="Klassen J."/>
            <person name="Lee M."/>
            <person name="Forst S."/>
            <person name="Stock P."/>
            <person name="Goodrich-Blair H."/>
        </authorList>
    </citation>
    <scope>NUCLEOTIDE SEQUENCE [LARGE SCALE GENOMIC DNA]</scope>
    <source>
        <strain evidence="1">Kraussei Quebec</strain>
    </source>
</reference>
<comment type="caution">
    <text evidence="1">The sequence shown here is derived from an EMBL/GenBank/DDBJ whole genome shotgun (WGS) entry which is preliminary data.</text>
</comment>
<gene>
    <name evidence="1" type="ORF">XBKQ1_720002</name>
</gene>
<dbReference type="HOGENOM" id="CLU_1874657_0_0_6"/>
<evidence type="ECO:0000313" key="1">
    <source>
        <dbReference type="EMBL" id="CDH21755.1"/>
    </source>
</evidence>
<organism evidence="1 2">
    <name type="scientific">Xenorhabdus bovienii str. kraussei Quebec</name>
    <dbReference type="NCBI Taxonomy" id="1398203"/>
    <lineage>
        <taxon>Bacteria</taxon>
        <taxon>Pseudomonadati</taxon>
        <taxon>Pseudomonadota</taxon>
        <taxon>Gammaproteobacteria</taxon>
        <taxon>Enterobacterales</taxon>
        <taxon>Morganellaceae</taxon>
        <taxon>Xenorhabdus</taxon>
    </lineage>
</organism>